<dbReference type="FunFam" id="4.10.1060.10:FF:000024">
    <property type="entry name" value="RNA-binding protein"/>
    <property type="match status" value="1"/>
</dbReference>
<organism evidence="9">
    <name type="scientific">Blastobotrys adeninivorans</name>
    <name type="common">Yeast</name>
    <name type="synonym">Arxula adeninivorans</name>
    <dbReference type="NCBI Taxonomy" id="409370"/>
    <lineage>
        <taxon>Eukaryota</taxon>
        <taxon>Fungi</taxon>
        <taxon>Dikarya</taxon>
        <taxon>Ascomycota</taxon>
        <taxon>Saccharomycotina</taxon>
        <taxon>Dipodascomycetes</taxon>
        <taxon>Dipodascales</taxon>
        <taxon>Trichomonascaceae</taxon>
        <taxon>Blastobotrys</taxon>
    </lineage>
</organism>
<sequence length="551" mass="60752">MDAHVVVHCTTTCDEHGVYVTKDSCELVELAWVILGPRAAHDELARQSVLIRPENTPITPLCTSLSGLSWDQVERGTTFENAISALEASIRSVLLSKGLSFTFVALNSWDLRVQLPREARDKQVQLPPWLAHPRVFDLRTEYARWQARHPEAAHHSVDTLSGMCTALGVGAGSGSKGFVIAPPRRAGEDAALAAELLRALALRSLPRDAHPDVLSRPLDAQADMRAFLAQKSTVVYLSNLPSDTTQSELESWFTQHGARPIAFYTLVRAISSVGIEAASETGFAIFATHEEAVGALGMSGRALNDRAVEISPSSQAVLSHAQQVLTPFPASKNRPRPGDWTCPSCGFSNFQRRTACLRCQYPNSRSPVSVTNATPNTNNSMNGGSLYVAKNNHHNTNYHSHPSHHYHQNHHQQQQQQQQQHYGHNGNGNGNGSQVPFRAGDWTCTNEECSYHNFAKNMTCLRCGGPRPPDVPVHRPHGHHHHHQHHQSYNNGFNNGLNALDNQVGQERHGYRTVSTGSFRPGSVPTYPRRAISQHHMYSIPVFTPGFGDRT</sequence>
<dbReference type="InterPro" id="IPR036397">
    <property type="entry name" value="RNaseH_sf"/>
</dbReference>
<dbReference type="PANTHER" id="PTHR23111:SF40">
    <property type="entry name" value="RNA-BINDING PROTEIN INVOLVED IN HETEROCHROMATIN ASSEMBLY-RELATED"/>
    <property type="match status" value="1"/>
</dbReference>
<feature type="domain" description="RRM" evidence="7">
    <location>
        <begin position="233"/>
        <end position="315"/>
    </location>
</feature>
<dbReference type="SUPFAM" id="SSF90209">
    <property type="entry name" value="Ran binding protein zinc finger-like"/>
    <property type="match status" value="2"/>
</dbReference>
<feature type="region of interest" description="Disordered" evidence="6">
    <location>
        <begin position="364"/>
        <end position="434"/>
    </location>
</feature>
<dbReference type="Gene3D" id="3.30.70.330">
    <property type="match status" value="1"/>
</dbReference>
<evidence type="ECO:0000256" key="4">
    <source>
        <dbReference type="PROSITE-ProRule" id="PRU00176"/>
    </source>
</evidence>
<dbReference type="SUPFAM" id="SSF53098">
    <property type="entry name" value="Ribonuclease H-like"/>
    <property type="match status" value="1"/>
</dbReference>
<name>A0A060T5Y3_BLAAD</name>
<dbReference type="InterPro" id="IPR036443">
    <property type="entry name" value="Znf_RanBP2_sf"/>
</dbReference>
<dbReference type="EMBL" id="HG937692">
    <property type="protein sequence ID" value="CDP36373.1"/>
    <property type="molecule type" value="Genomic_DNA"/>
</dbReference>
<dbReference type="InterPro" id="IPR001876">
    <property type="entry name" value="Znf_RanBP2"/>
</dbReference>
<evidence type="ECO:0000256" key="2">
    <source>
        <dbReference type="ARBA" id="ARBA00022771"/>
    </source>
</evidence>
<dbReference type="InterPro" id="IPR012677">
    <property type="entry name" value="Nucleotide-bd_a/b_plait_sf"/>
</dbReference>
<dbReference type="Gene3D" id="3.30.420.10">
    <property type="entry name" value="Ribonuclease H-like superfamily/Ribonuclease H"/>
    <property type="match status" value="1"/>
</dbReference>
<accession>A0A060T5Y3</accession>
<dbReference type="AlphaFoldDB" id="A0A060T5Y3"/>
<dbReference type="InterPro" id="IPR000504">
    <property type="entry name" value="RRM_dom"/>
</dbReference>
<dbReference type="InterPro" id="IPR035979">
    <property type="entry name" value="RBD_domain_sf"/>
</dbReference>
<dbReference type="InterPro" id="IPR012337">
    <property type="entry name" value="RNaseH-like_sf"/>
</dbReference>
<dbReference type="PANTHER" id="PTHR23111">
    <property type="entry name" value="ZINC FINGER PROTEIN"/>
    <property type="match status" value="1"/>
</dbReference>
<keyword evidence="3" id="KW-0862">Zinc</keyword>
<evidence type="ECO:0000313" key="9">
    <source>
        <dbReference type="EMBL" id="CDP36373.1"/>
    </source>
</evidence>
<reference evidence="9" key="1">
    <citation type="submission" date="2014-02" db="EMBL/GenBank/DDBJ databases">
        <authorList>
            <person name="Genoscope - CEA"/>
        </authorList>
    </citation>
    <scope>NUCLEOTIDE SEQUENCE</scope>
    <source>
        <strain evidence="9">LS3</strain>
    </source>
</reference>
<dbReference type="SUPFAM" id="SSF54928">
    <property type="entry name" value="RNA-binding domain, RBD"/>
    <property type="match status" value="1"/>
</dbReference>
<gene>
    <name evidence="9" type="ORF">GNLVRS02_ARAD1B11484g</name>
</gene>
<keyword evidence="4" id="KW-0694">RNA-binding</keyword>
<feature type="domain" description="RanBP2-type" evidence="8">
    <location>
        <begin position="336"/>
        <end position="365"/>
    </location>
</feature>
<evidence type="ECO:0000256" key="3">
    <source>
        <dbReference type="ARBA" id="ARBA00022833"/>
    </source>
</evidence>
<feature type="compositionally biased region" description="Basic residues" evidence="6">
    <location>
        <begin position="401"/>
        <end position="410"/>
    </location>
</feature>
<feature type="compositionally biased region" description="Polar residues" evidence="6">
    <location>
        <begin position="364"/>
        <end position="383"/>
    </location>
</feature>
<feature type="compositionally biased region" description="Low complexity" evidence="6">
    <location>
        <begin position="411"/>
        <end position="424"/>
    </location>
</feature>
<evidence type="ECO:0000256" key="5">
    <source>
        <dbReference type="PROSITE-ProRule" id="PRU00322"/>
    </source>
</evidence>
<protein>
    <submittedName>
        <fullName evidence="9">ARAD1B11484p</fullName>
    </submittedName>
</protein>
<dbReference type="PROSITE" id="PS50102">
    <property type="entry name" value="RRM"/>
    <property type="match status" value="1"/>
</dbReference>
<dbReference type="Gene3D" id="4.10.1060.10">
    <property type="entry name" value="Zinc finger, RanBP2-type"/>
    <property type="match status" value="2"/>
</dbReference>
<dbReference type="SMART" id="SM00547">
    <property type="entry name" value="ZnF_RBZ"/>
    <property type="match status" value="2"/>
</dbReference>
<evidence type="ECO:0000256" key="1">
    <source>
        <dbReference type="ARBA" id="ARBA00022723"/>
    </source>
</evidence>
<dbReference type="GO" id="GO:0008270">
    <property type="term" value="F:zinc ion binding"/>
    <property type="evidence" value="ECO:0007669"/>
    <property type="project" value="UniProtKB-KW"/>
</dbReference>
<keyword evidence="1" id="KW-0479">Metal-binding</keyword>
<proteinExistence type="predicted"/>
<keyword evidence="2 5" id="KW-0863">Zinc-finger</keyword>
<dbReference type="GO" id="GO:0003729">
    <property type="term" value="F:mRNA binding"/>
    <property type="evidence" value="ECO:0007669"/>
    <property type="project" value="TreeGrafter"/>
</dbReference>
<dbReference type="PROSITE" id="PS01358">
    <property type="entry name" value="ZF_RANBP2_1"/>
    <property type="match status" value="2"/>
</dbReference>
<dbReference type="PROSITE" id="PS50199">
    <property type="entry name" value="ZF_RANBP2_2"/>
    <property type="match status" value="2"/>
</dbReference>
<feature type="domain" description="RanBP2-type" evidence="8">
    <location>
        <begin position="438"/>
        <end position="469"/>
    </location>
</feature>
<dbReference type="Pfam" id="PF00641">
    <property type="entry name" value="Zn_ribbon_RanBP"/>
    <property type="match status" value="2"/>
</dbReference>
<evidence type="ECO:0000259" key="7">
    <source>
        <dbReference type="PROSITE" id="PS50102"/>
    </source>
</evidence>
<evidence type="ECO:0000259" key="8">
    <source>
        <dbReference type="PROSITE" id="PS50199"/>
    </source>
</evidence>
<reference evidence="9" key="2">
    <citation type="submission" date="2014-06" db="EMBL/GenBank/DDBJ databases">
        <title>The complete genome of Blastobotrys (Arxula) adeninivorans LS3 - a yeast of biotechnological interest.</title>
        <authorList>
            <person name="Kunze G."/>
            <person name="Gaillardin C."/>
            <person name="Czernicka M."/>
            <person name="Durrens P."/>
            <person name="Martin T."/>
            <person name="Boer E."/>
            <person name="Gabaldon T."/>
            <person name="Cruz J."/>
            <person name="Talla E."/>
            <person name="Marck C."/>
            <person name="Goffeau A."/>
            <person name="Barbe V."/>
            <person name="Baret P."/>
            <person name="Baronian K."/>
            <person name="Beier S."/>
            <person name="Bleykasten C."/>
            <person name="Bode R."/>
            <person name="Casaregola S."/>
            <person name="Despons L."/>
            <person name="Fairhead C."/>
            <person name="Giersberg M."/>
            <person name="Gierski P."/>
            <person name="Hahnel U."/>
            <person name="Hartmann A."/>
            <person name="Jankowska D."/>
            <person name="Jubin C."/>
            <person name="Jung P."/>
            <person name="Lafontaine I."/>
            <person name="Leh-Louis V."/>
            <person name="Lemaire M."/>
            <person name="Marcet-Houben M."/>
            <person name="Mascher M."/>
            <person name="Morel G."/>
            <person name="Richard G.-F."/>
            <person name="Riechen J."/>
            <person name="Sacerdot C."/>
            <person name="Sarkar A."/>
            <person name="Savel G."/>
            <person name="Schacherer J."/>
            <person name="Sherman D."/>
            <person name="Straub M.-L."/>
            <person name="Stein N."/>
            <person name="Thierry A."/>
            <person name="Trautwein-Schult A."/>
            <person name="Westhof E."/>
            <person name="Worch S."/>
            <person name="Dujon B."/>
            <person name="Souciet J.-L."/>
            <person name="Wincker P."/>
            <person name="Scholz U."/>
            <person name="Neuveglise N."/>
        </authorList>
    </citation>
    <scope>NUCLEOTIDE SEQUENCE</scope>
    <source>
        <strain evidence="9">LS3</strain>
    </source>
</reference>
<dbReference type="PhylomeDB" id="A0A060T5Y3"/>
<evidence type="ECO:0000256" key="6">
    <source>
        <dbReference type="SAM" id="MobiDB-lite"/>
    </source>
</evidence>